<name>A0A845GF46_9BURK</name>
<reference evidence="4 5" key="1">
    <citation type="submission" date="2020-01" db="EMBL/GenBank/DDBJ databases">
        <title>Novel species isolated from a subtropical stream in China.</title>
        <authorList>
            <person name="Lu H."/>
        </authorList>
    </citation>
    <scope>NUCLEOTIDE SEQUENCE [LARGE SCALE GENOMIC DNA]</scope>
    <source>
        <strain evidence="4 5">FT82W</strain>
    </source>
</reference>
<evidence type="ECO:0000259" key="3">
    <source>
        <dbReference type="SMART" id="SM00822"/>
    </source>
</evidence>
<feature type="non-terminal residue" evidence="4">
    <location>
        <position position="201"/>
    </location>
</feature>
<dbReference type="GO" id="GO:0005886">
    <property type="term" value="C:plasma membrane"/>
    <property type="evidence" value="ECO:0007669"/>
    <property type="project" value="TreeGrafter"/>
</dbReference>
<keyword evidence="1" id="KW-0596">Phosphopantetheine</keyword>
<dbReference type="AlphaFoldDB" id="A0A845GF46"/>
<feature type="domain" description="Ketoreductase" evidence="3">
    <location>
        <begin position="1"/>
        <end position="124"/>
    </location>
</feature>
<dbReference type="GO" id="GO:0006633">
    <property type="term" value="P:fatty acid biosynthetic process"/>
    <property type="evidence" value="ECO:0007669"/>
    <property type="project" value="TreeGrafter"/>
</dbReference>
<dbReference type="GO" id="GO:0004312">
    <property type="term" value="F:fatty acid synthase activity"/>
    <property type="evidence" value="ECO:0007669"/>
    <property type="project" value="TreeGrafter"/>
</dbReference>
<dbReference type="RefSeq" id="WP_161100607.1">
    <property type="nucleotide sequence ID" value="NZ_WWCW01000450.1"/>
</dbReference>
<evidence type="ECO:0000313" key="4">
    <source>
        <dbReference type="EMBL" id="MYM92140.1"/>
    </source>
</evidence>
<accession>A0A845GF46</accession>
<dbReference type="Pfam" id="PF08659">
    <property type="entry name" value="KR"/>
    <property type="match status" value="1"/>
</dbReference>
<sequence>TIVEGDVAVADDAARMVAAASNPPLAGVVHAAGLLEDGMIADLDAGRLARVLAPKVAGGWNLHRSTEKLDLDFFLLFSSVAAIIGNLGQGAYAAGNAFLDGLAIWRRRRGLAATSLNWGPWAEAGMAAALENDRFAAMGIRQLAPAQGLRAMMRLIGESPIQAVVADIDWAAYGRAHEIAGGRGLFAAVAGAPEAGASAPA</sequence>
<dbReference type="InterPro" id="IPR050091">
    <property type="entry name" value="PKS_NRPS_Biosynth_Enz"/>
</dbReference>
<comment type="caution">
    <text evidence="4">The sequence shown here is derived from an EMBL/GenBank/DDBJ whole genome shotgun (WGS) entry which is preliminary data.</text>
</comment>
<dbReference type="InterPro" id="IPR013968">
    <property type="entry name" value="PKS_KR"/>
</dbReference>
<protein>
    <submittedName>
        <fullName evidence="4">KR domain-containing protein</fullName>
    </submittedName>
</protein>
<dbReference type="EMBL" id="WWCW01000450">
    <property type="protein sequence ID" value="MYM92140.1"/>
    <property type="molecule type" value="Genomic_DNA"/>
</dbReference>
<proteinExistence type="predicted"/>
<dbReference type="GO" id="GO:0071770">
    <property type="term" value="P:DIM/DIP cell wall layer assembly"/>
    <property type="evidence" value="ECO:0007669"/>
    <property type="project" value="TreeGrafter"/>
</dbReference>
<dbReference type="PANTHER" id="PTHR43775">
    <property type="entry name" value="FATTY ACID SYNTHASE"/>
    <property type="match status" value="1"/>
</dbReference>
<dbReference type="InterPro" id="IPR036291">
    <property type="entry name" value="NAD(P)-bd_dom_sf"/>
</dbReference>
<dbReference type="SMART" id="SM00822">
    <property type="entry name" value="PKS_KR"/>
    <property type="match status" value="1"/>
</dbReference>
<gene>
    <name evidence="4" type="ORF">GTP91_33865</name>
</gene>
<dbReference type="Proteomes" id="UP000470302">
    <property type="component" value="Unassembled WGS sequence"/>
</dbReference>
<dbReference type="GO" id="GO:0005737">
    <property type="term" value="C:cytoplasm"/>
    <property type="evidence" value="ECO:0007669"/>
    <property type="project" value="TreeGrafter"/>
</dbReference>
<evidence type="ECO:0000256" key="2">
    <source>
        <dbReference type="ARBA" id="ARBA00022553"/>
    </source>
</evidence>
<evidence type="ECO:0000313" key="5">
    <source>
        <dbReference type="Proteomes" id="UP000470302"/>
    </source>
</evidence>
<dbReference type="PANTHER" id="PTHR43775:SF37">
    <property type="entry name" value="SI:DKEY-61P9.11"/>
    <property type="match status" value="1"/>
</dbReference>
<keyword evidence="2" id="KW-0597">Phosphoprotein</keyword>
<dbReference type="SUPFAM" id="SSF51735">
    <property type="entry name" value="NAD(P)-binding Rossmann-fold domains"/>
    <property type="match status" value="1"/>
</dbReference>
<dbReference type="Gene3D" id="3.40.50.720">
    <property type="entry name" value="NAD(P)-binding Rossmann-like Domain"/>
    <property type="match status" value="1"/>
</dbReference>
<feature type="non-terminal residue" evidence="4">
    <location>
        <position position="1"/>
    </location>
</feature>
<organism evidence="4 5">
    <name type="scientific">Duganella vulcania</name>
    <dbReference type="NCBI Taxonomy" id="2692166"/>
    <lineage>
        <taxon>Bacteria</taxon>
        <taxon>Pseudomonadati</taxon>
        <taxon>Pseudomonadota</taxon>
        <taxon>Betaproteobacteria</taxon>
        <taxon>Burkholderiales</taxon>
        <taxon>Oxalobacteraceae</taxon>
        <taxon>Telluria group</taxon>
        <taxon>Duganella</taxon>
    </lineage>
</organism>
<evidence type="ECO:0000256" key="1">
    <source>
        <dbReference type="ARBA" id="ARBA00022450"/>
    </source>
</evidence>
<dbReference type="InterPro" id="IPR057326">
    <property type="entry name" value="KR_dom"/>
</dbReference>